<dbReference type="SMART" id="SM00116">
    <property type="entry name" value="CBS"/>
    <property type="match status" value="2"/>
</dbReference>
<comment type="caution">
    <text evidence="2">The sequence shown here is derived from an EMBL/GenBank/DDBJ whole genome shotgun (WGS) entry which is preliminary data.</text>
</comment>
<dbReference type="PATRIC" id="fig|45065.4.peg.1749"/>
<dbReference type="PROSITE" id="PS51371">
    <property type="entry name" value="CBS"/>
    <property type="match status" value="2"/>
</dbReference>
<sequence>MANRLYSVLKRPRGQFARVHPDVSVSQCVQIMKSSDIGALVVMDEYNIIGIVSERDIVRNLVHEGLNANETKVGDILCARVSILDINESVEAAMQVITETRRRHLLVAEEGDVVDVLSIGDVLYYLLEDHKRTIEHLEQYIHGG</sequence>
<evidence type="ECO:0000313" key="2">
    <source>
        <dbReference type="EMBL" id="KTC98537.1"/>
    </source>
</evidence>
<dbReference type="OrthoDB" id="9807125at2"/>
<reference evidence="2 3" key="1">
    <citation type="submission" date="2015-11" db="EMBL/GenBank/DDBJ databases">
        <title>Genomic analysis of 38 Legionella species identifies large and diverse effector repertoires.</title>
        <authorList>
            <person name="Burstein D."/>
            <person name="Amaro F."/>
            <person name="Zusman T."/>
            <person name="Lifshitz Z."/>
            <person name="Cohen O."/>
            <person name="Gilbert J.A."/>
            <person name="Pupko T."/>
            <person name="Shuman H.A."/>
            <person name="Segal G."/>
        </authorList>
    </citation>
    <scope>NUCLEOTIDE SEQUENCE [LARGE SCALE GENOMIC DNA]</scope>
    <source>
        <strain evidence="2 3">ATCC 49504</strain>
    </source>
</reference>
<dbReference type="Proteomes" id="UP000054785">
    <property type="component" value="Unassembled WGS sequence"/>
</dbReference>
<dbReference type="InterPro" id="IPR046342">
    <property type="entry name" value="CBS_dom_sf"/>
</dbReference>
<proteinExistence type="predicted"/>
<dbReference type="RefSeq" id="WP_028385710.1">
    <property type="nucleotide sequence ID" value="NZ_CAAAHN010000006.1"/>
</dbReference>
<dbReference type="AlphaFoldDB" id="A0A0W0TSG7"/>
<dbReference type="PANTHER" id="PTHR43080">
    <property type="entry name" value="CBS DOMAIN-CONTAINING PROTEIN CBSX3, MITOCHONDRIAL"/>
    <property type="match status" value="1"/>
</dbReference>
<dbReference type="EMBL" id="LNYC01000063">
    <property type="protein sequence ID" value="KTC98537.1"/>
    <property type="molecule type" value="Genomic_DNA"/>
</dbReference>
<dbReference type="Gene3D" id="3.10.580.10">
    <property type="entry name" value="CBS-domain"/>
    <property type="match status" value="1"/>
</dbReference>
<accession>A0A0W0TSG7</accession>
<dbReference type="InterPro" id="IPR051257">
    <property type="entry name" value="Diverse_CBS-Domain"/>
</dbReference>
<dbReference type="InterPro" id="IPR000644">
    <property type="entry name" value="CBS_dom"/>
</dbReference>
<keyword evidence="1" id="KW-0129">CBS domain</keyword>
<evidence type="ECO:0000313" key="3">
    <source>
        <dbReference type="Proteomes" id="UP000054785"/>
    </source>
</evidence>
<name>A0A0W0TSG7_9GAMM</name>
<dbReference type="Pfam" id="PF00571">
    <property type="entry name" value="CBS"/>
    <property type="match status" value="2"/>
</dbReference>
<dbReference type="STRING" id="45065.Lgee_1614"/>
<organism evidence="2 3">
    <name type="scientific">Legionella geestiana</name>
    <dbReference type="NCBI Taxonomy" id="45065"/>
    <lineage>
        <taxon>Bacteria</taxon>
        <taxon>Pseudomonadati</taxon>
        <taxon>Pseudomonadota</taxon>
        <taxon>Gammaproteobacteria</taxon>
        <taxon>Legionellales</taxon>
        <taxon>Legionellaceae</taxon>
        <taxon>Legionella</taxon>
    </lineage>
</organism>
<gene>
    <name evidence="2" type="primary">hrp1</name>
    <name evidence="2" type="ORF">Lgee_1614</name>
</gene>
<protein>
    <submittedName>
        <fullName evidence="2">Hypoxic response protein 1</fullName>
    </submittedName>
</protein>
<dbReference type="SUPFAM" id="SSF54631">
    <property type="entry name" value="CBS-domain pair"/>
    <property type="match status" value="1"/>
</dbReference>
<keyword evidence="3" id="KW-1185">Reference proteome</keyword>
<dbReference type="PANTHER" id="PTHR43080:SF2">
    <property type="entry name" value="CBS DOMAIN-CONTAINING PROTEIN"/>
    <property type="match status" value="1"/>
</dbReference>
<evidence type="ECO:0000256" key="1">
    <source>
        <dbReference type="ARBA" id="ARBA00023122"/>
    </source>
</evidence>